<dbReference type="EMBL" id="CP010525">
    <property type="protein sequence ID" value="AJO21232.1"/>
    <property type="molecule type" value="Genomic_DNA"/>
</dbReference>
<dbReference type="EMBL" id="LQYG01000109">
    <property type="protein sequence ID" value="KYC59607.1"/>
    <property type="molecule type" value="Genomic_DNA"/>
</dbReference>
<protein>
    <submittedName>
        <fullName evidence="2">Uncharacterized protein</fullName>
    </submittedName>
</protein>
<proteinExistence type="predicted"/>
<dbReference type="AlphaFoldDB" id="A0A0C5CIQ2"/>
<dbReference type="Proteomes" id="UP000032024">
    <property type="component" value="Chromosome"/>
</dbReference>
<accession>A0A0C5CIQ2</accession>
<reference evidence="1" key="1">
    <citation type="submission" date="2015-01" db="EMBL/GenBank/DDBJ databases">
        <title>Comparative genome analysis of Bacillus coagulans HM-08, Clostridium butyricum HM-68, Bacillus subtilis HM-66 and Bacillus licheniformis BL-09.</title>
        <authorList>
            <person name="Zhang H."/>
        </authorList>
    </citation>
    <scope>NUCLEOTIDE SEQUENCE [LARGE SCALE GENOMIC DNA]</scope>
    <source>
        <strain evidence="1">HM-08</strain>
    </source>
</reference>
<reference evidence="3" key="2">
    <citation type="submission" date="2015-01" db="EMBL/GenBank/DDBJ databases">
        <title>Comparative genome analysis of Bacillus coagulans HM-08, Clostridium butyricum HM-68, Bacillus subtilis HM-66 and Bacillus paralicheniformis BL-09.</title>
        <authorList>
            <person name="Zhang H."/>
        </authorList>
    </citation>
    <scope>NUCLEOTIDE SEQUENCE [LARGE SCALE GENOMIC DNA]</scope>
    <source>
        <strain evidence="3">HM-08</strain>
    </source>
</reference>
<gene>
    <name evidence="2" type="ORF">B4098_1601</name>
    <name evidence="1" type="ORF">SB48_HM08orf00676</name>
</gene>
<evidence type="ECO:0000313" key="1">
    <source>
        <dbReference type="EMBL" id="AJO21232.1"/>
    </source>
</evidence>
<evidence type="ECO:0000313" key="3">
    <source>
        <dbReference type="Proteomes" id="UP000032024"/>
    </source>
</evidence>
<keyword evidence="3" id="KW-1185">Reference proteome</keyword>
<reference evidence="2 4" key="3">
    <citation type="submission" date="2016-01" db="EMBL/GenBank/DDBJ databases">
        <title>Genome Sequences of Twelve Sporeforming Bacillus Species Isolated from Foods.</title>
        <authorList>
            <person name="Berendsen E.M."/>
            <person name="Wells-Bennik M.H."/>
            <person name="Krawcyk A.O."/>
            <person name="De Jong A."/>
            <person name="Holsappel S."/>
            <person name="Eijlander R.T."/>
            <person name="Kuipers O.P."/>
        </authorList>
    </citation>
    <scope>NUCLEOTIDE SEQUENCE [LARGE SCALE GENOMIC DNA]</scope>
    <source>
        <strain evidence="2 4">B4098</strain>
    </source>
</reference>
<dbReference type="PATRIC" id="fig|1398.18.peg.442"/>
<name>A0A0C5CIQ2_HEYCO</name>
<dbReference type="Proteomes" id="UP000075288">
    <property type="component" value="Unassembled WGS sequence"/>
</dbReference>
<evidence type="ECO:0000313" key="2">
    <source>
        <dbReference type="EMBL" id="KYC59607.1"/>
    </source>
</evidence>
<sequence>MSFQNVLPNNVGCAIIRVTIGEKEREYEYGKKPVQRAG</sequence>
<evidence type="ECO:0000313" key="4">
    <source>
        <dbReference type="Proteomes" id="UP000075288"/>
    </source>
</evidence>
<organism evidence="2 4">
    <name type="scientific">Heyndrickxia coagulans</name>
    <name type="common">Weizmannia coagulans</name>
    <dbReference type="NCBI Taxonomy" id="1398"/>
    <lineage>
        <taxon>Bacteria</taxon>
        <taxon>Bacillati</taxon>
        <taxon>Bacillota</taxon>
        <taxon>Bacilli</taxon>
        <taxon>Bacillales</taxon>
        <taxon>Bacillaceae</taxon>
        <taxon>Heyndrickxia</taxon>
    </lineage>
</organism>